<evidence type="ECO:0000256" key="3">
    <source>
        <dbReference type="SAM" id="SignalP"/>
    </source>
</evidence>
<evidence type="ECO:0000256" key="1">
    <source>
        <dbReference type="ARBA" id="ARBA00005250"/>
    </source>
</evidence>
<keyword evidence="6" id="KW-1185">Reference proteome</keyword>
<name>I3YTR5_AEQSU</name>
<evidence type="ECO:0000313" key="5">
    <source>
        <dbReference type="EMBL" id="AFL80383.1"/>
    </source>
</evidence>
<dbReference type="HOGENOM" id="CLU_056342_3_0_10"/>
<dbReference type="EMBL" id="CP003280">
    <property type="protein sequence ID" value="AFL80383.1"/>
    <property type="molecule type" value="Genomic_DNA"/>
</dbReference>
<dbReference type="PANTHER" id="PTHR42951">
    <property type="entry name" value="METALLO-BETA-LACTAMASE DOMAIN-CONTAINING"/>
    <property type="match status" value="1"/>
</dbReference>
<feature type="domain" description="Metallo-beta-lactamase" evidence="4">
    <location>
        <begin position="46"/>
        <end position="224"/>
    </location>
</feature>
<evidence type="ECO:0000259" key="4">
    <source>
        <dbReference type="SMART" id="SM00849"/>
    </source>
</evidence>
<dbReference type="KEGG" id="asl:Aeqsu_0880"/>
<dbReference type="STRING" id="746697.Aeqsu_0880"/>
<dbReference type="eggNOG" id="COG0491">
    <property type="taxonomic scope" value="Bacteria"/>
</dbReference>
<dbReference type="RefSeq" id="WP_014781641.1">
    <property type="nucleotide sequence ID" value="NC_018013.1"/>
</dbReference>
<dbReference type="GO" id="GO:0017001">
    <property type="term" value="P:antibiotic catabolic process"/>
    <property type="evidence" value="ECO:0007669"/>
    <property type="project" value="UniProtKB-ARBA"/>
</dbReference>
<dbReference type="Pfam" id="PF00753">
    <property type="entry name" value="Lactamase_B"/>
    <property type="match status" value="1"/>
</dbReference>
<dbReference type="InterPro" id="IPR050855">
    <property type="entry name" value="NDM-1-like"/>
</dbReference>
<proteinExistence type="inferred from homology"/>
<organism evidence="5 6">
    <name type="scientific">Aequorivita sublithincola (strain DSM 14238 / LMG 21431 / ACAM 643 / 9-3)</name>
    <dbReference type="NCBI Taxonomy" id="746697"/>
    <lineage>
        <taxon>Bacteria</taxon>
        <taxon>Pseudomonadati</taxon>
        <taxon>Bacteroidota</taxon>
        <taxon>Flavobacteriia</taxon>
        <taxon>Flavobacteriales</taxon>
        <taxon>Flavobacteriaceae</taxon>
        <taxon>Aequorivita</taxon>
    </lineage>
</organism>
<sequence length="327" mass="36516">MFSKIILNTTFLLFVLTAFAQTDSGEKVHTKLIKVKNNIYMLQGNGGNIGLSFGNDGVFMIDDQFADGIEQIQKDIKKVSDKPVRLLVNTHFHGDHTGGNAAMAATGTVIFSQENVRDRILGMVESEKTKISDKSLPIVTFSEDLTFHFNGEKIYVFHVHNAHTDGDAMVYFTKNNVLHTGDVFFNGKYPFIDVENGGSLKGCIEGLEKALLVINEDTKIIPGHGNMGTPKDISKTLDMINTIYKRVYKNYVNKKSEAEVSKMTDLTKEFDELGYGSGFINTEAFLKMIYGEVAKERGDIEANAEKNAKAREKVEKMMKEQEKKGKN</sequence>
<dbReference type="GO" id="GO:0016787">
    <property type="term" value="F:hydrolase activity"/>
    <property type="evidence" value="ECO:0007669"/>
    <property type="project" value="UniProtKB-KW"/>
</dbReference>
<dbReference type="PATRIC" id="fig|746697.3.peg.884"/>
<keyword evidence="5" id="KW-0378">Hydrolase</keyword>
<feature type="region of interest" description="Disordered" evidence="2">
    <location>
        <begin position="304"/>
        <end position="327"/>
    </location>
</feature>
<dbReference type="AlphaFoldDB" id="I3YTR5"/>
<dbReference type="PANTHER" id="PTHR42951:SF4">
    <property type="entry name" value="ACYL-COENZYME A THIOESTERASE MBLAC2"/>
    <property type="match status" value="1"/>
</dbReference>
<comment type="similarity">
    <text evidence="1">Belongs to the metallo-beta-lactamase superfamily. Class-B beta-lactamase family.</text>
</comment>
<dbReference type="SMART" id="SM00849">
    <property type="entry name" value="Lactamase_B"/>
    <property type="match status" value="1"/>
</dbReference>
<keyword evidence="3" id="KW-0732">Signal</keyword>
<dbReference type="Proteomes" id="UP000006049">
    <property type="component" value="Chromosome"/>
</dbReference>
<evidence type="ECO:0000256" key="2">
    <source>
        <dbReference type="SAM" id="MobiDB-lite"/>
    </source>
</evidence>
<gene>
    <name evidence="5" type="ordered locus">Aeqsu_0880</name>
</gene>
<dbReference type="InterPro" id="IPR036866">
    <property type="entry name" value="RibonucZ/Hydroxyglut_hydro"/>
</dbReference>
<feature type="signal peptide" evidence="3">
    <location>
        <begin position="1"/>
        <end position="20"/>
    </location>
</feature>
<dbReference type="CDD" id="cd16282">
    <property type="entry name" value="metallo-hydrolase-like_MBL-fold"/>
    <property type="match status" value="1"/>
</dbReference>
<dbReference type="SUPFAM" id="SSF56281">
    <property type="entry name" value="Metallo-hydrolase/oxidoreductase"/>
    <property type="match status" value="1"/>
</dbReference>
<accession>I3YTR5</accession>
<evidence type="ECO:0000313" key="6">
    <source>
        <dbReference type="Proteomes" id="UP000006049"/>
    </source>
</evidence>
<reference evidence="5 6" key="1">
    <citation type="submission" date="2012-06" db="EMBL/GenBank/DDBJ databases">
        <title>The complete genome of Aequorivita sublithincola DSM 14238.</title>
        <authorList>
            <consortium name="US DOE Joint Genome Institute (JGI-PGF)"/>
            <person name="Lucas S."/>
            <person name="Copeland A."/>
            <person name="Lapidus A."/>
            <person name="Goodwin L."/>
            <person name="Pitluck S."/>
            <person name="Peters L."/>
            <person name="Munk A.C.C."/>
            <person name="Kyrpides N."/>
            <person name="Mavromatis K."/>
            <person name="Pagani I."/>
            <person name="Ivanova N."/>
            <person name="Ovchinnikova G."/>
            <person name="Zeytun A."/>
            <person name="Detter J.C."/>
            <person name="Han C."/>
            <person name="Land M."/>
            <person name="Hauser L."/>
            <person name="Markowitz V."/>
            <person name="Cheng J.-F."/>
            <person name="Hugenholtz P."/>
            <person name="Woyke T."/>
            <person name="Wu D."/>
            <person name="Tindall B."/>
            <person name="Faehnrich R."/>
            <person name="Brambilla E."/>
            <person name="Klenk H.-P."/>
            <person name="Eisen J.A."/>
        </authorList>
    </citation>
    <scope>NUCLEOTIDE SEQUENCE [LARGE SCALE GENOMIC DNA]</scope>
    <source>
        <strain evidence="6">DSM 14238 / LMG 21431 / ACAM 643 / 9-3</strain>
    </source>
</reference>
<feature type="chain" id="PRO_5003683551" evidence="3">
    <location>
        <begin position="21"/>
        <end position="327"/>
    </location>
</feature>
<protein>
    <submittedName>
        <fullName evidence="5">Zn-dependent hydrolase, glyoxylase</fullName>
    </submittedName>
</protein>
<dbReference type="InterPro" id="IPR001279">
    <property type="entry name" value="Metallo-B-lactamas"/>
</dbReference>
<dbReference type="Gene3D" id="3.60.15.10">
    <property type="entry name" value="Ribonuclease Z/Hydroxyacylglutathione hydrolase-like"/>
    <property type="match status" value="1"/>
</dbReference>